<dbReference type="GO" id="GO:0030246">
    <property type="term" value="F:carbohydrate binding"/>
    <property type="evidence" value="ECO:0007669"/>
    <property type="project" value="UniProtKB-KW"/>
</dbReference>
<evidence type="ECO:0008006" key="6">
    <source>
        <dbReference type="Google" id="ProtNLM"/>
    </source>
</evidence>
<keyword evidence="1" id="KW-0430">Lectin</keyword>
<name>A0AAN9GUH9_9TELE</name>
<sequence>MKACQCILLLFSCQILYTRALDCEVIPGTLTQIDAGLGSVGGVNNDSEVFLFLGNSFTRIRASLKHITIGPAGQFGVSPTNTVFKFQSGIFRPIPVSGGLKQVDAGSEIVVGVNPIEDVFCINKDTNNNGPPANAAWTQLTGGRLKYYSCGPYSCWGVNFTDNVFLKRNVTGSSCNGSAFSEIVNGSLSMVEVATDGSVYGVDSQGSLMQRLGVSQSTPAGTVWQRIVVCPFGHKHVTYDVGWLWVICSDGSVRRCT</sequence>
<proteinExistence type="inferred from homology"/>
<evidence type="ECO:0000313" key="5">
    <source>
        <dbReference type="Proteomes" id="UP001364617"/>
    </source>
</evidence>
<dbReference type="InterPro" id="IPR006624">
    <property type="entry name" value="Beta-propeller_rpt_TECPR"/>
</dbReference>
<comment type="similarity">
    <text evidence="2">Belongs to the tectonin family.</text>
</comment>
<evidence type="ECO:0000313" key="4">
    <source>
        <dbReference type="EMBL" id="KAK7130178.1"/>
    </source>
</evidence>
<keyword evidence="5" id="KW-1185">Reference proteome</keyword>
<dbReference type="SMART" id="SM00706">
    <property type="entry name" value="TECPR"/>
    <property type="match status" value="4"/>
</dbReference>
<dbReference type="Pfam" id="PF19193">
    <property type="entry name" value="Tectonin"/>
    <property type="match status" value="1"/>
</dbReference>
<organism evidence="4 5">
    <name type="scientific">Phoxinus phoxinus</name>
    <name type="common">Eurasian minnow</name>
    <dbReference type="NCBI Taxonomy" id="58324"/>
    <lineage>
        <taxon>Eukaryota</taxon>
        <taxon>Metazoa</taxon>
        <taxon>Chordata</taxon>
        <taxon>Craniata</taxon>
        <taxon>Vertebrata</taxon>
        <taxon>Euteleostomi</taxon>
        <taxon>Actinopterygii</taxon>
        <taxon>Neopterygii</taxon>
        <taxon>Teleostei</taxon>
        <taxon>Ostariophysi</taxon>
        <taxon>Cypriniformes</taxon>
        <taxon>Leuciscidae</taxon>
        <taxon>Phoxininae</taxon>
        <taxon>Phoxinus</taxon>
    </lineage>
</organism>
<gene>
    <name evidence="4" type="ORF">R3I93_019725</name>
</gene>
<dbReference type="AlphaFoldDB" id="A0AAN9GUH9"/>
<dbReference type="InterPro" id="IPR051513">
    <property type="entry name" value="Tectonin_beta-prop"/>
</dbReference>
<evidence type="ECO:0000256" key="2">
    <source>
        <dbReference type="ARBA" id="ARBA00038331"/>
    </source>
</evidence>
<protein>
    <recommendedName>
        <fullName evidence="6">Fish-egg lectin-like</fullName>
    </recommendedName>
</protein>
<evidence type="ECO:0000256" key="3">
    <source>
        <dbReference type="SAM" id="SignalP"/>
    </source>
</evidence>
<feature type="chain" id="PRO_5042990206" description="Fish-egg lectin-like" evidence="3">
    <location>
        <begin position="21"/>
        <end position="257"/>
    </location>
</feature>
<reference evidence="4 5" key="1">
    <citation type="submission" date="2024-02" db="EMBL/GenBank/DDBJ databases">
        <title>Chromosome-level genome assembly of the Eurasian Minnow (Phoxinus phoxinus).</title>
        <authorList>
            <person name="Oriowo T.O."/>
            <person name="Martin S."/>
            <person name="Stange M."/>
            <person name="Chrysostomakis Y."/>
            <person name="Brown T."/>
            <person name="Winkler S."/>
            <person name="Kukowka S."/>
            <person name="Myers E.W."/>
            <person name="Bohne A."/>
        </authorList>
    </citation>
    <scope>NUCLEOTIDE SEQUENCE [LARGE SCALE GENOMIC DNA]</scope>
    <source>
        <strain evidence="4">ZFMK-TIS-60720</strain>
        <tissue evidence="4">Whole Organism</tissue>
    </source>
</reference>
<dbReference type="EMBL" id="JAYKXH010000021">
    <property type="protein sequence ID" value="KAK7130178.1"/>
    <property type="molecule type" value="Genomic_DNA"/>
</dbReference>
<dbReference type="PANTHER" id="PTHR23250:SF3">
    <property type="entry name" value="FISH-EGG LECTIN-LIKE ISOFORM X1-RELATED"/>
    <property type="match status" value="1"/>
</dbReference>
<dbReference type="PANTHER" id="PTHR23250">
    <property type="entry name" value="DYSFERLIN-RELATED"/>
    <property type="match status" value="1"/>
</dbReference>
<dbReference type="Proteomes" id="UP001364617">
    <property type="component" value="Unassembled WGS sequence"/>
</dbReference>
<evidence type="ECO:0000256" key="1">
    <source>
        <dbReference type="ARBA" id="ARBA00022734"/>
    </source>
</evidence>
<feature type="signal peptide" evidence="3">
    <location>
        <begin position="1"/>
        <end position="20"/>
    </location>
</feature>
<comment type="caution">
    <text evidence="4">The sequence shown here is derived from an EMBL/GenBank/DDBJ whole genome shotgun (WGS) entry which is preliminary data.</text>
</comment>
<accession>A0AAN9GUH9</accession>
<keyword evidence="3" id="KW-0732">Signal</keyword>